<sequence>MAIKRIPLYTCLLNGQPADTVSARDLYAFLQLDRDFFHWVKTSRSKLYFVKERDFIIIDNLMWPASDVNASVQKTKDYFLSLDMAYEMAMEEEGELAQQASDYLRDCDTPQQAYIAIQDRPFVRRAVGQVMKATTTIPLPIGAQVKQDDLDQYQALGKATQSMAPDEDLLVLPIHEVSKTIETLALYRDKVIELHGLSVWMEQHITNLHAYINHQFMEG</sequence>
<dbReference type="Pfam" id="PF08346">
    <property type="entry name" value="AntA"/>
    <property type="match status" value="1"/>
</dbReference>
<reference evidence="2" key="1">
    <citation type="submission" date="2020-12" db="EMBL/GenBank/DDBJ databases">
        <title>Marinomonas arctica sp. nov., a psychrotolerant bacterium isolated from the Arctic.</title>
        <authorList>
            <person name="Zhang Y."/>
        </authorList>
    </citation>
    <scope>NUCLEOTIDE SEQUENCE</scope>
    <source>
        <strain evidence="2">C1424</strain>
    </source>
</reference>
<organism evidence="2 3">
    <name type="scientific">Marinomonas transparens</name>
    <dbReference type="NCBI Taxonomy" id="2795388"/>
    <lineage>
        <taxon>Bacteria</taxon>
        <taxon>Pseudomonadati</taxon>
        <taxon>Pseudomonadota</taxon>
        <taxon>Gammaproteobacteria</taxon>
        <taxon>Oceanospirillales</taxon>
        <taxon>Oceanospirillaceae</taxon>
        <taxon>Marinomonas</taxon>
    </lineage>
</organism>
<dbReference type="AlphaFoldDB" id="A0A934JMR7"/>
<dbReference type="InterPro" id="IPR013557">
    <property type="entry name" value="AntA/B_antirep"/>
</dbReference>
<evidence type="ECO:0000313" key="2">
    <source>
        <dbReference type="EMBL" id="MBJ7538666.1"/>
    </source>
</evidence>
<evidence type="ECO:0000259" key="1">
    <source>
        <dbReference type="Pfam" id="PF08346"/>
    </source>
</evidence>
<accession>A0A934JMR7</accession>
<gene>
    <name evidence="2" type="ORF">I8J31_13350</name>
</gene>
<comment type="caution">
    <text evidence="2">The sequence shown here is derived from an EMBL/GenBank/DDBJ whole genome shotgun (WGS) entry which is preliminary data.</text>
</comment>
<protein>
    <submittedName>
        <fullName evidence="2">AntA/AntB antirepressor family protein</fullName>
    </submittedName>
</protein>
<feature type="domain" description="AntA/AntB antirepressor" evidence="1">
    <location>
        <begin position="21"/>
        <end position="90"/>
    </location>
</feature>
<dbReference type="RefSeq" id="WP_199469077.1">
    <property type="nucleotide sequence ID" value="NZ_JAEMNX010000016.1"/>
</dbReference>
<dbReference type="Proteomes" id="UP000628710">
    <property type="component" value="Unassembled WGS sequence"/>
</dbReference>
<proteinExistence type="predicted"/>
<name>A0A934JMR7_9GAMM</name>
<evidence type="ECO:0000313" key="3">
    <source>
        <dbReference type="Proteomes" id="UP000628710"/>
    </source>
</evidence>
<dbReference type="EMBL" id="JAEMNX010000016">
    <property type="protein sequence ID" value="MBJ7538666.1"/>
    <property type="molecule type" value="Genomic_DNA"/>
</dbReference>
<keyword evidence="3" id="KW-1185">Reference proteome</keyword>